<proteinExistence type="predicted"/>
<protein>
    <submittedName>
        <fullName evidence="2">Predicted protein</fullName>
    </submittedName>
</protein>
<name>E4ZHA4_LEPMJ</name>
<sequence length="69" mass="7391">MSMSSLPSLSAISPASETIGISKRDTQSNSGAERPAIGVSTLLIGSHSSRERASRPKEADFRLMFAYTF</sequence>
<gene>
    <name evidence="2" type="ORF">LEMA_uP057080.1</name>
</gene>
<dbReference type="AlphaFoldDB" id="E4ZHA4"/>
<dbReference type="VEuPathDB" id="FungiDB:LEMA_uP057080.1"/>
<evidence type="ECO:0000256" key="1">
    <source>
        <dbReference type="SAM" id="MobiDB-lite"/>
    </source>
</evidence>
<organism evidence="3">
    <name type="scientific">Leptosphaeria maculans (strain JN3 / isolate v23.1.3 / race Av1-4-5-6-7-8)</name>
    <name type="common">Blackleg fungus</name>
    <name type="synonym">Phoma lingam</name>
    <dbReference type="NCBI Taxonomy" id="985895"/>
    <lineage>
        <taxon>Eukaryota</taxon>
        <taxon>Fungi</taxon>
        <taxon>Dikarya</taxon>
        <taxon>Ascomycota</taxon>
        <taxon>Pezizomycotina</taxon>
        <taxon>Dothideomycetes</taxon>
        <taxon>Pleosporomycetidae</taxon>
        <taxon>Pleosporales</taxon>
        <taxon>Pleosporineae</taxon>
        <taxon>Leptosphaeriaceae</taxon>
        <taxon>Plenodomus</taxon>
        <taxon>Plenodomus lingam/Leptosphaeria maculans species complex</taxon>
    </lineage>
</organism>
<accession>E4ZHA4</accession>
<dbReference type="EMBL" id="FP929065">
    <property type="protein sequence ID" value="CBX90674.1"/>
    <property type="molecule type" value="Genomic_DNA"/>
</dbReference>
<evidence type="ECO:0000313" key="3">
    <source>
        <dbReference type="Proteomes" id="UP000002668"/>
    </source>
</evidence>
<keyword evidence="3" id="KW-1185">Reference proteome</keyword>
<dbReference type="HOGENOM" id="CLU_2776369_0_0_1"/>
<feature type="region of interest" description="Disordered" evidence="1">
    <location>
        <begin position="17"/>
        <end position="36"/>
    </location>
</feature>
<evidence type="ECO:0000313" key="2">
    <source>
        <dbReference type="EMBL" id="CBX90674.1"/>
    </source>
</evidence>
<dbReference type="Proteomes" id="UP000002668">
    <property type="component" value="Genome"/>
</dbReference>
<reference evidence="3" key="1">
    <citation type="journal article" date="2011" name="Nat. Commun.">
        <title>Effector diversification within compartments of the Leptosphaeria maculans genome affected by Repeat-Induced Point mutations.</title>
        <authorList>
            <person name="Rouxel T."/>
            <person name="Grandaubert J."/>
            <person name="Hane J.K."/>
            <person name="Hoede C."/>
            <person name="van de Wouw A.P."/>
            <person name="Couloux A."/>
            <person name="Dominguez V."/>
            <person name="Anthouard V."/>
            <person name="Bally P."/>
            <person name="Bourras S."/>
            <person name="Cozijnsen A.J."/>
            <person name="Ciuffetti L.M."/>
            <person name="Degrave A."/>
            <person name="Dilmaghani A."/>
            <person name="Duret L."/>
            <person name="Fudal I."/>
            <person name="Goodwin S.B."/>
            <person name="Gout L."/>
            <person name="Glaser N."/>
            <person name="Linglin J."/>
            <person name="Kema G.H.J."/>
            <person name="Lapalu N."/>
            <person name="Lawrence C.B."/>
            <person name="May K."/>
            <person name="Meyer M."/>
            <person name="Ollivier B."/>
            <person name="Poulain J."/>
            <person name="Schoch C.L."/>
            <person name="Simon A."/>
            <person name="Spatafora J.W."/>
            <person name="Stachowiak A."/>
            <person name="Turgeon B.G."/>
            <person name="Tyler B.M."/>
            <person name="Vincent D."/>
            <person name="Weissenbach J."/>
            <person name="Amselem J."/>
            <person name="Quesneville H."/>
            <person name="Oliver R.P."/>
            <person name="Wincker P."/>
            <person name="Balesdent M.-H."/>
            <person name="Howlett B.J."/>
        </authorList>
    </citation>
    <scope>NUCLEOTIDE SEQUENCE [LARGE SCALE GENOMIC DNA]</scope>
    <source>
        <strain evidence="3">JN3 / isolate v23.1.3 / race Av1-4-5-6-7-8</strain>
    </source>
</reference>
<dbReference type="InParanoid" id="E4ZHA4"/>